<evidence type="ECO:0000313" key="1">
    <source>
        <dbReference type="EMBL" id="KUJ46496.1"/>
    </source>
</evidence>
<organism evidence="1 2">
    <name type="scientific">Micromonospora maris</name>
    <dbReference type="NCBI Taxonomy" id="1003110"/>
    <lineage>
        <taxon>Bacteria</taxon>
        <taxon>Bacillati</taxon>
        <taxon>Actinomycetota</taxon>
        <taxon>Actinomycetes</taxon>
        <taxon>Micromonosporales</taxon>
        <taxon>Micromonosporaceae</taxon>
        <taxon>Micromonospora</taxon>
    </lineage>
</organism>
<reference evidence="1 2" key="1">
    <citation type="submission" date="2015-10" db="EMBL/GenBank/DDBJ databases">
        <authorList>
            <person name="Ju K.-S."/>
            <person name="Doroghazi J.R."/>
            <person name="Metcalf W.W."/>
        </authorList>
    </citation>
    <scope>NUCLEOTIDE SEQUENCE [LARGE SCALE GENOMIC DNA]</scope>
    <source>
        <strain evidence="1 2">NRRL B-24793</strain>
    </source>
</reference>
<proteinExistence type="predicted"/>
<protein>
    <submittedName>
        <fullName evidence="1">Uncharacterized protein</fullName>
    </submittedName>
</protein>
<dbReference type="Proteomes" id="UP000053246">
    <property type="component" value="Unassembled WGS sequence"/>
</dbReference>
<comment type="caution">
    <text evidence="1">The sequence shown here is derived from an EMBL/GenBank/DDBJ whole genome shotgun (WGS) entry which is preliminary data.</text>
</comment>
<sequence>MRINSRALDYFHPKPWDVIADQIGRYTAHHSPFMAEIVDSIRACGAAGRLAGFMSMHDLAVTPVPVPSQGPIEVVWVRPQPHSGAPEEREVLIEHYAPTGHDDRIWRPGTEAVALFWRFMIEKFGIEPNRADNRDGASAS</sequence>
<dbReference type="AlphaFoldDB" id="A0A9X0LDW0"/>
<keyword evidence="2" id="KW-1185">Reference proteome</keyword>
<evidence type="ECO:0000313" key="2">
    <source>
        <dbReference type="Proteomes" id="UP000053246"/>
    </source>
</evidence>
<dbReference type="EMBL" id="LMWI01000002">
    <property type="protein sequence ID" value="KUJ46496.1"/>
    <property type="molecule type" value="Genomic_DNA"/>
</dbReference>
<gene>
    <name evidence="1" type="ORF">ADL17_26680</name>
</gene>
<accession>A0A9X0LDW0</accession>
<dbReference type="RefSeq" id="WP_013736055.1">
    <property type="nucleotide sequence ID" value="NZ_LMWI01000002.1"/>
</dbReference>
<name>A0A9X0LDW0_9ACTN</name>